<dbReference type="Proteomes" id="UP001422074">
    <property type="component" value="Unassembled WGS sequence"/>
</dbReference>
<comment type="similarity">
    <text evidence="1">Belongs to the CAPAB/TerDEXZ family.</text>
</comment>
<dbReference type="InterPro" id="IPR051324">
    <property type="entry name" value="Stress/Tellurium_Resist"/>
</dbReference>
<reference evidence="3 4" key="1">
    <citation type="submission" date="2024-05" db="EMBL/GenBank/DDBJ databases">
        <title>Sinomonas sp. nov., isolated from a waste landfill.</title>
        <authorList>
            <person name="Zhao Y."/>
        </authorList>
    </citation>
    <scope>NUCLEOTIDE SEQUENCE [LARGE SCALE GENOMIC DNA]</scope>
    <source>
        <strain evidence="3 4">CCTCC AB2014300</strain>
    </source>
</reference>
<evidence type="ECO:0000313" key="4">
    <source>
        <dbReference type="Proteomes" id="UP001422074"/>
    </source>
</evidence>
<feature type="domain" description="TerD" evidence="2">
    <location>
        <begin position="3"/>
        <end position="183"/>
    </location>
</feature>
<dbReference type="InterPro" id="IPR003325">
    <property type="entry name" value="TerD"/>
</dbReference>
<protein>
    <submittedName>
        <fullName evidence="3">TerD family protein</fullName>
    </submittedName>
</protein>
<proteinExistence type="inferred from homology"/>
<gene>
    <name evidence="3" type="ORF">ABCQ75_08280</name>
</gene>
<evidence type="ECO:0000256" key="1">
    <source>
        <dbReference type="ARBA" id="ARBA00008775"/>
    </source>
</evidence>
<comment type="caution">
    <text evidence="3">The sequence shown here is derived from an EMBL/GenBank/DDBJ whole genome shotgun (WGS) entry which is preliminary data.</text>
</comment>
<dbReference type="CDD" id="cd06974">
    <property type="entry name" value="TerD_like"/>
    <property type="match status" value="1"/>
</dbReference>
<evidence type="ECO:0000313" key="3">
    <source>
        <dbReference type="EMBL" id="MEN2744538.1"/>
    </source>
</evidence>
<organism evidence="3 4">
    <name type="scientific">Sinomonas halotolerans</name>
    <dbReference type="NCBI Taxonomy" id="1644133"/>
    <lineage>
        <taxon>Bacteria</taxon>
        <taxon>Bacillati</taxon>
        <taxon>Actinomycetota</taxon>
        <taxon>Actinomycetes</taxon>
        <taxon>Micrococcales</taxon>
        <taxon>Micrococcaceae</taxon>
        <taxon>Sinomonas</taxon>
    </lineage>
</organism>
<dbReference type="PANTHER" id="PTHR32097:SF4">
    <property type="entry name" value="GENERAL STRESS PROTEIN 16U"/>
    <property type="match status" value="1"/>
</dbReference>
<name>A0ABU9X347_9MICC</name>
<dbReference type="EMBL" id="JBDFRB010000005">
    <property type="protein sequence ID" value="MEN2744538.1"/>
    <property type="molecule type" value="Genomic_DNA"/>
</dbReference>
<evidence type="ECO:0000259" key="2">
    <source>
        <dbReference type="Pfam" id="PF02342"/>
    </source>
</evidence>
<dbReference type="Gene3D" id="2.60.60.30">
    <property type="entry name" value="sav2460 like domains"/>
    <property type="match status" value="1"/>
</dbReference>
<dbReference type="Pfam" id="PF02342">
    <property type="entry name" value="TerD"/>
    <property type="match status" value="1"/>
</dbReference>
<dbReference type="RefSeq" id="WP_345884624.1">
    <property type="nucleotide sequence ID" value="NZ_JBDFRB010000005.1"/>
</dbReference>
<sequence>MASMVAGSNAPLTAENPGLGGVLVGMGWQTVPSNGPQSEITSMAIVCGADGRALTPEHLVFFNQLTTAGGSVAFAESPGAPADVEQVDVDFGLVPAEVAKIAFLAYVDPELRGPGTFGAVRSAYIRLARPDGRELLRFDIPPMHGDRIKAMMFGELYRHRDDWKFRALGQGYENGLAGVAQDFGLAL</sequence>
<dbReference type="PANTHER" id="PTHR32097">
    <property type="entry name" value="CAMP-BINDING PROTEIN 1-RELATED"/>
    <property type="match status" value="1"/>
</dbReference>
<keyword evidence="4" id="KW-1185">Reference proteome</keyword>
<accession>A0ABU9X347</accession>